<evidence type="ECO:0000256" key="1">
    <source>
        <dbReference type="SAM" id="SignalP"/>
    </source>
</evidence>
<reference evidence="3" key="1">
    <citation type="submission" date="2009-09" db="EMBL/GenBank/DDBJ databases">
        <title>The complete chromosome of Sebaldella termitidis ATCC 33386.</title>
        <authorList>
            <consortium name="US DOE Joint Genome Institute (JGI-PGF)"/>
            <person name="Lucas S."/>
            <person name="Copeland A."/>
            <person name="Lapidus A."/>
            <person name="Glavina del Rio T."/>
            <person name="Dalin E."/>
            <person name="Tice H."/>
            <person name="Bruce D."/>
            <person name="Goodwin L."/>
            <person name="Pitluck S."/>
            <person name="Kyrpides N."/>
            <person name="Mavromatis K."/>
            <person name="Ivanova N."/>
            <person name="Mikhailova N."/>
            <person name="Sims D."/>
            <person name="Meincke L."/>
            <person name="Brettin T."/>
            <person name="Detter J.C."/>
            <person name="Han C."/>
            <person name="Larimer F."/>
            <person name="Land M."/>
            <person name="Hauser L."/>
            <person name="Markowitz V."/>
            <person name="Cheng J.F."/>
            <person name="Hugenholtz P."/>
            <person name="Woyke T."/>
            <person name="Wu D."/>
            <person name="Eisen J.A."/>
        </authorList>
    </citation>
    <scope>NUCLEOTIDE SEQUENCE [LARGE SCALE GENOMIC DNA]</scope>
    <source>
        <strain evidence="3">ATCC 33386 / NCTC 11300</strain>
    </source>
</reference>
<dbReference type="KEGG" id="str:Sterm_3414"/>
<reference evidence="2 3" key="2">
    <citation type="journal article" date="2010" name="Stand. Genomic Sci.">
        <title>Complete genome sequence of Sebaldella termitidis type strain (NCTC 11300).</title>
        <authorList>
            <person name="Harmon-Smith M."/>
            <person name="Celia L."/>
            <person name="Chertkov O."/>
            <person name="Lapidus A."/>
            <person name="Copeland A."/>
            <person name="Glavina Del Rio T."/>
            <person name="Nolan M."/>
            <person name="Lucas S."/>
            <person name="Tice H."/>
            <person name="Cheng J.F."/>
            <person name="Han C."/>
            <person name="Detter J.C."/>
            <person name="Bruce D."/>
            <person name="Goodwin L."/>
            <person name="Pitluck S."/>
            <person name="Pati A."/>
            <person name="Liolios K."/>
            <person name="Ivanova N."/>
            <person name="Mavromatis K."/>
            <person name="Mikhailova N."/>
            <person name="Chen A."/>
            <person name="Palaniappan K."/>
            <person name="Land M."/>
            <person name="Hauser L."/>
            <person name="Chang Y.J."/>
            <person name="Jeffries C.D."/>
            <person name="Brettin T."/>
            <person name="Goker M."/>
            <person name="Beck B."/>
            <person name="Bristow J."/>
            <person name="Eisen J.A."/>
            <person name="Markowitz V."/>
            <person name="Hugenholtz P."/>
            <person name="Kyrpides N.C."/>
            <person name="Klenk H.P."/>
            <person name="Chen F."/>
        </authorList>
    </citation>
    <scope>NUCLEOTIDE SEQUENCE [LARGE SCALE GENOMIC DNA]</scope>
    <source>
        <strain evidence="3">ATCC 33386 / NCTC 11300</strain>
    </source>
</reference>
<organism evidence="2 3">
    <name type="scientific">Sebaldella termitidis (strain ATCC 33386 / NCTC 11300)</name>
    <dbReference type="NCBI Taxonomy" id="526218"/>
    <lineage>
        <taxon>Bacteria</taxon>
        <taxon>Fusobacteriati</taxon>
        <taxon>Fusobacteriota</taxon>
        <taxon>Fusobacteriia</taxon>
        <taxon>Fusobacteriales</taxon>
        <taxon>Leptotrichiaceae</taxon>
        <taxon>Sebaldella</taxon>
    </lineage>
</organism>
<feature type="chain" id="PRO_5003020962" description="Transporter" evidence="1">
    <location>
        <begin position="24"/>
        <end position="263"/>
    </location>
</feature>
<dbReference type="Proteomes" id="UP000000845">
    <property type="component" value="Chromosome"/>
</dbReference>
<name>D1AQJ3_SEBTE</name>
<feature type="signal peptide" evidence="1">
    <location>
        <begin position="1"/>
        <end position="23"/>
    </location>
</feature>
<sequence>MKKFFKKLIFLTLIMTLSAQFAAADDVDEISKKLANPVSDLHNLPLRYDYDKDVGPYYGTRNTLRVQPILSFKLNDEWSVISRTVIPLITQHDVIPDSTQTGVGDIQESLFFSTTTKSKVIVGFGPIFSIPTYDNDFSSKRFGAGPTALVLIDPGKWTIGGMANHVWSFAGPGTDGDKGYFSKTLVQPFITYQLPKGWSIGLNSESTYDWKEDEWLIPLTLQVSKVAKIGNMPISFALAPNYYVERPDSGPRWGARAIVTFVF</sequence>
<dbReference type="HOGENOM" id="CLU_072059_2_0_0"/>
<dbReference type="eggNOG" id="COG3637">
    <property type="taxonomic scope" value="Bacteria"/>
</dbReference>
<gene>
    <name evidence="2" type="ordered locus">Sterm_3414</name>
</gene>
<evidence type="ECO:0000313" key="2">
    <source>
        <dbReference type="EMBL" id="ACZ10253.1"/>
    </source>
</evidence>
<dbReference type="AlphaFoldDB" id="D1AQJ3"/>
<accession>D1AQJ3</accession>
<evidence type="ECO:0008006" key="4">
    <source>
        <dbReference type="Google" id="ProtNLM"/>
    </source>
</evidence>
<proteinExistence type="predicted"/>
<dbReference type="EMBL" id="CP001739">
    <property type="protein sequence ID" value="ACZ10253.1"/>
    <property type="molecule type" value="Genomic_DNA"/>
</dbReference>
<dbReference type="STRING" id="526218.Sterm_3414"/>
<keyword evidence="3" id="KW-1185">Reference proteome</keyword>
<protein>
    <recommendedName>
        <fullName evidence="4">Transporter</fullName>
    </recommendedName>
</protein>
<evidence type="ECO:0000313" key="3">
    <source>
        <dbReference type="Proteomes" id="UP000000845"/>
    </source>
</evidence>
<dbReference type="RefSeq" id="WP_012862835.1">
    <property type="nucleotide sequence ID" value="NC_013517.1"/>
</dbReference>
<keyword evidence="1" id="KW-0732">Signal</keyword>